<accession>A0A5B2VS93</accession>
<dbReference type="Proteomes" id="UP000323142">
    <property type="component" value="Unassembled WGS sequence"/>
</dbReference>
<dbReference type="EMBL" id="VUOA01000010">
    <property type="protein sequence ID" value="KAA2241067.1"/>
    <property type="molecule type" value="Genomic_DNA"/>
</dbReference>
<dbReference type="OrthoDB" id="9782658at2"/>
<evidence type="ECO:0000313" key="4">
    <source>
        <dbReference type="EMBL" id="KAA2241067.1"/>
    </source>
</evidence>
<comment type="function">
    <text evidence="1">Involved in peptidolytic degradation of cyclic heptapeptide hepatotoxin microcystin (MC).</text>
</comment>
<dbReference type="GO" id="GO:0046872">
    <property type="term" value="F:metal ion binding"/>
    <property type="evidence" value="ECO:0007669"/>
    <property type="project" value="UniProtKB-KW"/>
</dbReference>
<evidence type="ECO:0000259" key="3">
    <source>
        <dbReference type="Pfam" id="PF07364"/>
    </source>
</evidence>
<keyword evidence="5" id="KW-1185">Reference proteome</keyword>
<evidence type="ECO:0000256" key="1">
    <source>
        <dbReference type="PIRNR" id="PIRNR012702"/>
    </source>
</evidence>
<organism evidence="4 5">
    <name type="scientific">Salinarimonas soli</name>
    <dbReference type="NCBI Taxonomy" id="1638099"/>
    <lineage>
        <taxon>Bacteria</taxon>
        <taxon>Pseudomonadati</taxon>
        <taxon>Pseudomonadota</taxon>
        <taxon>Alphaproteobacteria</taxon>
        <taxon>Hyphomicrobiales</taxon>
        <taxon>Salinarimonadaceae</taxon>
        <taxon>Salinarimonas</taxon>
    </lineage>
</organism>
<comment type="similarity">
    <text evidence="1">Belongs to the peptidase M81 family.</text>
</comment>
<protein>
    <recommendedName>
        <fullName evidence="1">Microcystinase C</fullName>
        <shortName evidence="1">MlrC</shortName>
    </recommendedName>
</protein>
<keyword evidence="1" id="KW-0482">Metalloprotease</keyword>
<reference evidence="4 5" key="1">
    <citation type="submission" date="2019-09" db="EMBL/GenBank/DDBJ databases">
        <title>Salinarimonas rosea gen. nov., sp. nov., a new member of the a-2 subgroup of the Proteobacteria.</title>
        <authorList>
            <person name="Liu J."/>
        </authorList>
    </citation>
    <scope>NUCLEOTIDE SEQUENCE [LARGE SCALE GENOMIC DNA]</scope>
    <source>
        <strain evidence="4 5">BN140002</strain>
    </source>
</reference>
<dbReference type="GO" id="GO:0006508">
    <property type="term" value="P:proteolysis"/>
    <property type="evidence" value="ECO:0007669"/>
    <property type="project" value="UniProtKB-KW"/>
</dbReference>
<dbReference type="InterPro" id="IPR015995">
    <property type="entry name" value="MlrC_N"/>
</dbReference>
<keyword evidence="1" id="KW-0479">Metal-binding</keyword>
<evidence type="ECO:0000313" key="5">
    <source>
        <dbReference type="Proteomes" id="UP000323142"/>
    </source>
</evidence>
<name>A0A5B2VS93_9HYPH</name>
<sequence>MRILAAMLKHETNTFSPVPTDLARFRAWGLYEGEAVPAAYRGTNHPLAAYLDLAEAHGAEIVTPVAAEAMPSGLVQREAYEYLTGLILEELARGGFDCAMLDLHGAMVAEPDWDGEGGLLEAMRRIAPDLPIAVTLDMHGNITERVVENCTVLVGYKTYPHLDMAEMGRRAGTILLDAMAGRCRPVMAYGRLPLLAQTLRMGTADHPMGPLQAMTKDEEARPGILAASVFGGFPMADIPVAGLSAIVVADGDEAAARSSRDRLLAWAWEEREEFVYRHEPIGAAIARAKGINDAPIVLLDHADNVGSGGTSDSMVVIRELIAQNVEDVAVAAVWDPPAVQAMIAAGPGATLTLDLGGRTEMPSIGARPEPLRVTGVVRSVSDGEWIVRGPMYTGTRVTTGPTAVFETAGIRIVVTTHHHEPWDAGIFTNNGIDPRHCRYLLLKSRIHYRAGFAALAKAHITLDGVGVTTSDNAILRFDRLERPIYPLDPDAAWSP</sequence>
<keyword evidence="1" id="KW-0645">Protease</keyword>
<dbReference type="Pfam" id="PF07171">
    <property type="entry name" value="MlrC_C"/>
    <property type="match status" value="1"/>
</dbReference>
<dbReference type="InterPro" id="IPR009197">
    <property type="entry name" value="MlrC"/>
</dbReference>
<feature type="domain" description="Microcystin LR degradation protein MlrC C-terminal" evidence="2">
    <location>
        <begin position="298"/>
        <end position="478"/>
    </location>
</feature>
<dbReference type="Pfam" id="PF07364">
    <property type="entry name" value="DUF1485"/>
    <property type="match status" value="1"/>
</dbReference>
<feature type="domain" description="Microcystin LR degradation protein MlrC N-terminal" evidence="3">
    <location>
        <begin position="2"/>
        <end position="288"/>
    </location>
</feature>
<comment type="caution">
    <text evidence="4">The sequence shown here is derived from an EMBL/GenBank/DDBJ whole genome shotgun (WGS) entry which is preliminary data.</text>
</comment>
<proteinExistence type="inferred from homology"/>
<dbReference type="GO" id="GO:0008237">
    <property type="term" value="F:metallopeptidase activity"/>
    <property type="evidence" value="ECO:0007669"/>
    <property type="project" value="UniProtKB-KW"/>
</dbReference>
<reference evidence="4 5" key="2">
    <citation type="submission" date="2019-09" db="EMBL/GenBank/DDBJ databases">
        <authorList>
            <person name="Jin C."/>
        </authorList>
    </citation>
    <scope>NUCLEOTIDE SEQUENCE [LARGE SCALE GENOMIC DNA]</scope>
    <source>
        <strain evidence="4 5">BN140002</strain>
    </source>
</reference>
<comment type="cofactor">
    <cofactor evidence="1">
        <name>Zn(2+)</name>
        <dbReference type="ChEBI" id="CHEBI:29105"/>
    </cofactor>
    <text evidence="1">Binds 1 zinc ion per subunit.</text>
</comment>
<keyword evidence="1" id="KW-0378">Hydrolase</keyword>
<dbReference type="InterPro" id="IPR010799">
    <property type="entry name" value="MlrC_C"/>
</dbReference>
<evidence type="ECO:0000259" key="2">
    <source>
        <dbReference type="Pfam" id="PF07171"/>
    </source>
</evidence>
<gene>
    <name evidence="4" type="ORF">F0L46_05190</name>
</gene>
<dbReference type="AlphaFoldDB" id="A0A5B2VS93"/>
<dbReference type="PIRSF" id="PIRSF012702">
    <property type="entry name" value="UCP012702"/>
    <property type="match status" value="1"/>
</dbReference>